<gene>
    <name evidence="1" type="ORF">DVS81_10040</name>
</gene>
<accession>A0A369XPF0</accession>
<dbReference type="Pfam" id="PF17186">
    <property type="entry name" value="Lipocalin_9"/>
    <property type="match status" value="1"/>
</dbReference>
<dbReference type="AlphaFoldDB" id="A0A369XPF0"/>
<protein>
    <submittedName>
        <fullName evidence="1">Uncharacterized protein</fullName>
    </submittedName>
</protein>
<proteinExistence type="predicted"/>
<dbReference type="Gene3D" id="2.40.370.10">
    <property type="entry name" value="AttH-like domain"/>
    <property type="match status" value="1"/>
</dbReference>
<evidence type="ECO:0000313" key="2">
    <source>
        <dbReference type="Proteomes" id="UP000253831"/>
    </source>
</evidence>
<name>A0A369XPF0_9PROT</name>
<dbReference type="Proteomes" id="UP000253831">
    <property type="component" value="Unassembled WGS sequence"/>
</dbReference>
<sequence>MLAPPSLWRQRYSPVATRRARRPDCRSRRFWPTPSRRKETDSCAAAASCALPCSCRRWPWPRRCASYPVQIEIRLGELSVRTRPILDDQELSTSRPLPVVYWEGLVRLEGSLSGRGDLEMTGYTGRLQM</sequence>
<comment type="caution">
    <text evidence="1">The sequence shown here is derived from an EMBL/GenBank/DDBJ whole genome shotgun (WGS) entry which is preliminary data.</text>
</comment>
<dbReference type="EMBL" id="QPGA01000016">
    <property type="protein sequence ID" value="RDE50662.1"/>
    <property type="molecule type" value="Genomic_DNA"/>
</dbReference>
<evidence type="ECO:0000313" key="1">
    <source>
        <dbReference type="EMBL" id="RDE50662.1"/>
    </source>
</evidence>
<reference evidence="1 2" key="1">
    <citation type="submission" date="2018-05" db="EMBL/GenBank/DDBJ databases">
        <title>Integrated omic analyses show evidence that a Ca. Accumulibacter phosphatis strain performs denitrification under micro-aerobic conditions.</title>
        <authorList>
            <person name="Camejo P.Y."/>
            <person name="Katherine M.D."/>
            <person name="Daniel N.R."/>
        </authorList>
    </citation>
    <scope>NUCLEOTIDE SEQUENCE [LARGE SCALE GENOMIC DNA]</scope>
    <source>
        <strain evidence="1">UW-LDO-IC</strain>
    </source>
</reference>
<dbReference type="SUPFAM" id="SSF159245">
    <property type="entry name" value="AttH-like"/>
    <property type="match status" value="1"/>
</dbReference>
<organism evidence="1 2">
    <name type="scientific">Candidatus Accumulibacter meliphilus</name>
    <dbReference type="NCBI Taxonomy" id="2211374"/>
    <lineage>
        <taxon>Bacteria</taxon>
        <taxon>Pseudomonadati</taxon>
        <taxon>Pseudomonadota</taxon>
        <taxon>Betaproteobacteria</taxon>
        <taxon>Candidatus Accumulibacter</taxon>
    </lineage>
</organism>
<dbReference type="InterPro" id="IPR023374">
    <property type="entry name" value="AttH-like_dom_sf"/>
</dbReference>